<organismHost>
    <name type="scientific">Felis catus</name>
    <name type="common">Cat</name>
    <name type="synonym">Felis silvestris catus</name>
    <dbReference type="NCBI Taxonomy" id="9685"/>
</organismHost>
<evidence type="ECO:0000313" key="1">
    <source>
        <dbReference type="EMBL" id="AER12791.1"/>
    </source>
</evidence>
<sequence>MSRIVTYSDFWWKGKLVFKAKLRASHTWNPIQQMSINVDNQFNYVPSNIGGMKIVYEKSQLAPRKLY</sequence>
<name>G8FRI5_PAVC</name>
<dbReference type="Proteomes" id="UP000165894">
    <property type="component" value="Genome"/>
</dbReference>
<organismHost>
    <name type="scientific">Canis lupus familiaris</name>
    <name type="common">Dog</name>
    <name type="synonym">Canis familiaris</name>
    <dbReference type="NCBI Taxonomy" id="9615"/>
</organismHost>
<dbReference type="GeneID" id="1724589"/>
<protein>
    <submittedName>
        <fullName evidence="1">Uncharacterized protein</fullName>
    </submittedName>
</protein>
<dbReference type="Gene3D" id="2.170.30.10">
    <property type="entry name" value="Parvovirus coat protein VP1/VP2"/>
    <property type="match status" value="1"/>
</dbReference>
<organism evidence="1 2">
    <name type="scientific">Canine parvovirus type 2</name>
    <name type="common">CPV-2</name>
    <dbReference type="NCBI Taxonomy" id="10788"/>
    <lineage>
        <taxon>Viruses</taxon>
        <taxon>Monodnaviria</taxon>
        <taxon>Shotokuvirae</taxon>
        <taxon>Cossaviricota</taxon>
        <taxon>Quintoviricetes</taxon>
        <taxon>Piccovirales</taxon>
        <taxon>Parvoviridae</taxon>
        <taxon>Parvovirinae</taxon>
        <taxon>Protoparvovirus</taxon>
        <taxon>Protoparvovirus carnivoran1</taxon>
    </lineage>
</organism>
<dbReference type="InterPro" id="IPR016184">
    <property type="entry name" value="Capsid/spike_ssDNA_virus"/>
</dbReference>
<evidence type="ECO:0000313" key="2">
    <source>
        <dbReference type="Proteomes" id="UP000165894"/>
    </source>
</evidence>
<dbReference type="GO" id="GO:0005198">
    <property type="term" value="F:structural molecule activity"/>
    <property type="evidence" value="ECO:0007669"/>
    <property type="project" value="InterPro"/>
</dbReference>
<dbReference type="GO" id="GO:0019028">
    <property type="term" value="C:viral capsid"/>
    <property type="evidence" value="ECO:0007669"/>
    <property type="project" value="InterPro"/>
</dbReference>
<dbReference type="SUPFAM" id="SSF88645">
    <property type="entry name" value="ssDNA viruses"/>
    <property type="match status" value="1"/>
</dbReference>
<dbReference type="KEGG" id="vg:1724589"/>
<dbReference type="EMBL" id="JN033694">
    <property type="protein sequence ID" value="AER12791.1"/>
    <property type="molecule type" value="Genomic_DNA"/>
</dbReference>
<dbReference type="RefSeq" id="NP_041401.1">
    <property type="nucleotide sequence ID" value="NC_001539.1"/>
</dbReference>
<dbReference type="InterPro" id="IPR036952">
    <property type="entry name" value="VP1/VP2"/>
</dbReference>
<proteinExistence type="predicted"/>
<reference evidence="1 2" key="1">
    <citation type="submission" date="2011-05" db="EMBL/GenBank/DDBJ databases">
        <title>Canine parvovirus strain Laika-1993, Russia.</title>
        <authorList>
            <person name="Chausov E.V."/>
            <person name="Ternovoi V.A."/>
            <person name="Protopopova E.V."/>
            <person name="Durymanov A.G."/>
            <person name="Shestopalov A.M."/>
            <person name="Loktev V.B."/>
            <person name="Netesov S.V."/>
        </authorList>
    </citation>
    <scope>NUCLEOTIDE SEQUENCE [LARGE SCALE GENOMIC DNA]</scope>
    <source>
        <strain evidence="1">Laika-1993</strain>
    </source>
</reference>
<accession>G8FRI5</accession>